<dbReference type="EMBL" id="PVTX01000009">
    <property type="protein sequence ID" value="PRZ04894.1"/>
    <property type="molecule type" value="Genomic_DNA"/>
</dbReference>
<evidence type="ECO:0000313" key="2">
    <source>
        <dbReference type="Proteomes" id="UP000239895"/>
    </source>
</evidence>
<dbReference type="InterPro" id="IPR054206">
    <property type="entry name" value="DUF6912"/>
</dbReference>
<reference evidence="1 2" key="1">
    <citation type="submission" date="2018-03" db="EMBL/GenBank/DDBJ databases">
        <title>Comparative analysis of microorganisms from saline springs in Andes Mountain Range, Colombia.</title>
        <authorList>
            <person name="Rubin E."/>
        </authorList>
    </citation>
    <scope>NUCLEOTIDE SEQUENCE [LARGE SCALE GENOMIC DNA]</scope>
    <source>
        <strain evidence="1 2">CG 23</strain>
    </source>
</reference>
<accession>A0ABX5EED9</accession>
<comment type="caution">
    <text evidence="1">The sequence shown here is derived from an EMBL/GenBank/DDBJ whole genome shotgun (WGS) entry which is preliminary data.</text>
</comment>
<dbReference type="Pfam" id="PF21853">
    <property type="entry name" value="DUF6912"/>
    <property type="match status" value="1"/>
</dbReference>
<gene>
    <name evidence="1" type="ORF">BCL65_109134</name>
</gene>
<evidence type="ECO:0000313" key="1">
    <source>
        <dbReference type="EMBL" id="PRZ04894.1"/>
    </source>
</evidence>
<name>A0ABX5EED9_9MICO</name>
<dbReference type="RefSeq" id="WP_106268963.1">
    <property type="nucleotide sequence ID" value="NZ_PVTX01000009.1"/>
</dbReference>
<keyword evidence="2" id="KW-1185">Reference proteome</keyword>
<sequence>MRLYVPATVADLDAISVTARAGWWDVPPRGAHAVTGALVSALPDEDDEAREYAAFLAAADASLMLVAGSSDAVPLRVVVTVEVPEHAVTDAAGDVPPSGVDVGAVPGTQVEAVHVDEPEAAADVRAVLDAIDAGDDEALAAATEQVDQRDLLWYHPTEAHQVPRP</sequence>
<protein>
    <submittedName>
        <fullName evidence="1">Uncharacterized protein</fullName>
    </submittedName>
</protein>
<organism evidence="1 2">
    <name type="scientific">Isoptericola halotolerans</name>
    <dbReference type="NCBI Taxonomy" id="300560"/>
    <lineage>
        <taxon>Bacteria</taxon>
        <taxon>Bacillati</taxon>
        <taxon>Actinomycetota</taxon>
        <taxon>Actinomycetes</taxon>
        <taxon>Micrococcales</taxon>
        <taxon>Promicromonosporaceae</taxon>
        <taxon>Isoptericola</taxon>
    </lineage>
</organism>
<dbReference type="Proteomes" id="UP000239895">
    <property type="component" value="Unassembled WGS sequence"/>
</dbReference>
<proteinExistence type="predicted"/>